<feature type="transmembrane region" description="Helical" evidence="1">
    <location>
        <begin position="84"/>
        <end position="103"/>
    </location>
</feature>
<reference evidence="2" key="1">
    <citation type="submission" date="2019-12" db="EMBL/GenBank/DDBJ databases">
        <title>High-Quality draft genome sequences of three cyanobacteria isolated from the limestone walls of the Old Cathedral of Coimbra.</title>
        <authorList>
            <person name="Tiago I."/>
            <person name="Soares F."/>
            <person name="Portugal A."/>
        </authorList>
    </citation>
    <scope>NUCLEOTIDE SEQUENCE</scope>
    <source>
        <strain evidence="2">A</strain>
    </source>
</reference>
<dbReference type="Proteomes" id="UP000646053">
    <property type="component" value="Unassembled WGS sequence"/>
</dbReference>
<dbReference type="EMBL" id="WVIE01000031">
    <property type="protein sequence ID" value="NDJ19474.1"/>
    <property type="molecule type" value="Genomic_DNA"/>
</dbReference>
<evidence type="ECO:0000313" key="2">
    <source>
        <dbReference type="EMBL" id="NDJ19474.1"/>
    </source>
</evidence>
<name>A0A8J8CKF3_9CYAN</name>
<dbReference type="RefSeq" id="WP_162425002.1">
    <property type="nucleotide sequence ID" value="NZ_WVIE01000031.1"/>
</dbReference>
<keyword evidence="1" id="KW-0472">Membrane</keyword>
<protein>
    <submittedName>
        <fullName evidence="2">Uncharacterized protein</fullName>
    </submittedName>
</protein>
<keyword evidence="3" id="KW-1185">Reference proteome</keyword>
<dbReference type="AlphaFoldDB" id="A0A8J8CKF3"/>
<evidence type="ECO:0000313" key="3">
    <source>
        <dbReference type="Proteomes" id="UP000646053"/>
    </source>
</evidence>
<accession>A0A8J8CKF3</accession>
<keyword evidence="1" id="KW-0812">Transmembrane</keyword>
<organism evidence="2 3">
    <name type="scientific">Myxacorys almedinensis A</name>
    <dbReference type="NCBI Taxonomy" id="2690445"/>
    <lineage>
        <taxon>Bacteria</taxon>
        <taxon>Bacillati</taxon>
        <taxon>Cyanobacteriota</taxon>
        <taxon>Cyanophyceae</taxon>
        <taxon>Leptolyngbyales</taxon>
        <taxon>Leptolyngbyaceae</taxon>
        <taxon>Myxacorys</taxon>
        <taxon>Myxacorys almedinensis</taxon>
    </lineage>
</organism>
<keyword evidence="1" id="KW-1133">Transmembrane helix</keyword>
<evidence type="ECO:0000256" key="1">
    <source>
        <dbReference type="SAM" id="Phobius"/>
    </source>
</evidence>
<sequence length="171" mass="19346">MQLSNLATASIAQIKQFVRAHNLVPTGDLRRRETWEEAAKAILSATVEQVKEAAIASIREVATYDNAVIAANAVYTGLRKTLKAVWSIVLVAIALACIAIDLWQNQEEVRSALMTIYRRQVSRMHDKWCMWREMGEAAVQLHVTERIDARIVQPVLNHRDRIRAMARAATR</sequence>
<gene>
    <name evidence="2" type="ORF">GS601_19655</name>
</gene>
<comment type="caution">
    <text evidence="2">The sequence shown here is derived from an EMBL/GenBank/DDBJ whole genome shotgun (WGS) entry which is preliminary data.</text>
</comment>
<proteinExistence type="predicted"/>